<gene>
    <name evidence="2" type="ORF">GSOID_T00008139001</name>
</gene>
<dbReference type="GO" id="GO:1903394">
    <property type="term" value="P:protein localization to kinetochore involved in kinetochore assembly"/>
    <property type="evidence" value="ECO:0007669"/>
    <property type="project" value="TreeGrafter"/>
</dbReference>
<name>E4XDA0_OIKDI</name>
<dbReference type="OrthoDB" id="343783at2759"/>
<reference evidence="2" key="1">
    <citation type="journal article" date="2010" name="Science">
        <title>Plasticity of animal genome architecture unmasked by rapid evolution of a pelagic tunicate.</title>
        <authorList>
            <person name="Denoeud F."/>
            <person name="Henriet S."/>
            <person name="Mungpakdee S."/>
            <person name="Aury J.M."/>
            <person name="Da Silva C."/>
            <person name="Brinkmann H."/>
            <person name="Mikhaleva J."/>
            <person name="Olsen L.C."/>
            <person name="Jubin C."/>
            <person name="Canestro C."/>
            <person name="Bouquet J.M."/>
            <person name="Danks G."/>
            <person name="Poulain J."/>
            <person name="Campsteijn C."/>
            <person name="Adamski M."/>
            <person name="Cross I."/>
            <person name="Yadetie F."/>
            <person name="Muffato M."/>
            <person name="Louis A."/>
            <person name="Butcher S."/>
            <person name="Tsagkogeorga G."/>
            <person name="Konrad A."/>
            <person name="Singh S."/>
            <person name="Jensen M.F."/>
            <person name="Cong E.H."/>
            <person name="Eikeseth-Otteraa H."/>
            <person name="Noel B."/>
            <person name="Anthouard V."/>
            <person name="Porcel B.M."/>
            <person name="Kachouri-Lafond R."/>
            <person name="Nishino A."/>
            <person name="Ugolini M."/>
            <person name="Chourrout P."/>
            <person name="Nishida H."/>
            <person name="Aasland R."/>
            <person name="Huzurbazar S."/>
            <person name="Westhof E."/>
            <person name="Delsuc F."/>
            <person name="Lehrach H."/>
            <person name="Reinhardt R."/>
            <person name="Weissenbach J."/>
            <person name="Roy S.W."/>
            <person name="Artiguenave F."/>
            <person name="Postlethwait J.H."/>
            <person name="Manak J.R."/>
            <person name="Thompson E.M."/>
            <person name="Jaillon O."/>
            <person name="Du Pasquier L."/>
            <person name="Boudinot P."/>
            <person name="Liberles D.A."/>
            <person name="Volff J.N."/>
            <person name="Philippe H."/>
            <person name="Lenhard B."/>
            <person name="Roest Crollius H."/>
            <person name="Wincker P."/>
            <person name="Chourrout D."/>
        </authorList>
    </citation>
    <scope>NUCLEOTIDE SEQUENCE [LARGE SCALE GENOMIC DNA]</scope>
</reference>
<dbReference type="GO" id="GO:0005828">
    <property type="term" value="C:kinetochore microtubule"/>
    <property type="evidence" value="ECO:0007669"/>
    <property type="project" value="TreeGrafter"/>
</dbReference>
<dbReference type="Pfam" id="PF24520">
    <property type="entry name" value="ARM_KNTC1_1st"/>
    <property type="match status" value="1"/>
</dbReference>
<keyword evidence="3" id="KW-1185">Reference proteome</keyword>
<dbReference type="Proteomes" id="UP000001307">
    <property type="component" value="Unassembled WGS sequence"/>
</dbReference>
<feature type="domain" description="KNTC1 first ARM-repeats" evidence="1">
    <location>
        <begin position="448"/>
        <end position="520"/>
    </location>
</feature>
<organism evidence="2">
    <name type="scientific">Oikopleura dioica</name>
    <name type="common">Tunicate</name>
    <dbReference type="NCBI Taxonomy" id="34765"/>
    <lineage>
        <taxon>Eukaryota</taxon>
        <taxon>Metazoa</taxon>
        <taxon>Chordata</taxon>
        <taxon>Tunicata</taxon>
        <taxon>Appendicularia</taxon>
        <taxon>Copelata</taxon>
        <taxon>Oikopleuridae</taxon>
        <taxon>Oikopleura</taxon>
    </lineage>
</organism>
<dbReference type="InParanoid" id="E4XDA0"/>
<evidence type="ECO:0000313" key="3">
    <source>
        <dbReference type="Proteomes" id="UP000001307"/>
    </source>
</evidence>
<accession>E4XDA0</accession>
<dbReference type="AlphaFoldDB" id="E4XDA0"/>
<dbReference type="GO" id="GO:0007094">
    <property type="term" value="P:mitotic spindle assembly checkpoint signaling"/>
    <property type="evidence" value="ECO:0007669"/>
    <property type="project" value="TreeGrafter"/>
</dbReference>
<dbReference type="PANTHER" id="PTHR15688:SF1">
    <property type="entry name" value="KINETOCHORE-ASSOCIATED PROTEIN 1"/>
    <property type="match status" value="1"/>
</dbReference>
<protein>
    <recommendedName>
        <fullName evidence="1">KNTC1 first ARM-repeats domain-containing protein</fullName>
    </recommendedName>
</protein>
<dbReference type="EMBL" id="FN653038">
    <property type="protein sequence ID" value="CBY24135.1"/>
    <property type="molecule type" value="Genomic_DNA"/>
</dbReference>
<dbReference type="GO" id="GO:1990423">
    <property type="term" value="C:RZZ complex"/>
    <property type="evidence" value="ECO:0007669"/>
    <property type="project" value="TreeGrafter"/>
</dbReference>
<dbReference type="InterPro" id="IPR052802">
    <property type="entry name" value="KNTC1"/>
</dbReference>
<dbReference type="GO" id="GO:0000070">
    <property type="term" value="P:mitotic sister chromatid segregation"/>
    <property type="evidence" value="ECO:0007669"/>
    <property type="project" value="TreeGrafter"/>
</dbReference>
<dbReference type="PANTHER" id="PTHR15688">
    <property type="entry name" value="KINETOCHORE-ASSOCIATED PROTEIN 1"/>
    <property type="match status" value="1"/>
</dbReference>
<evidence type="ECO:0000259" key="1">
    <source>
        <dbReference type="Pfam" id="PF24520"/>
    </source>
</evidence>
<dbReference type="InterPro" id="IPR055403">
    <property type="entry name" value="ARM_KNTC1_1st"/>
</dbReference>
<dbReference type="GO" id="GO:0031267">
    <property type="term" value="F:small GTPase binding"/>
    <property type="evidence" value="ECO:0007669"/>
    <property type="project" value="TreeGrafter"/>
</dbReference>
<evidence type="ECO:0000313" key="2">
    <source>
        <dbReference type="EMBL" id="CBY24135.1"/>
    </source>
</evidence>
<proteinExistence type="predicted"/>
<dbReference type="GO" id="GO:0005737">
    <property type="term" value="C:cytoplasm"/>
    <property type="evidence" value="ECO:0007669"/>
    <property type="project" value="TreeGrafter"/>
</dbReference>
<sequence length="682" mass="78693">MAASDFHLFEVIPVESEKVRGITTKAILTEDENKALRWKSSTGNVSNPLSFNRPVQEVISTRTDDSVFVFTDKQGFVFPAGHKHPINEFEVQKNDLDMAIQIKTYSHNVSSFIVAILWTDKLIIYAEENRFEMELSTGIKDLTFVDSEYIYAWSNSDIYRIRIFKDGPVVFRHLQVHLPTVQDKFQSLKITSNEKVKSEEIKSLQAGRRFILVQTRDAVYSISNSTGDILVVRKTPGIIEMKLSCMKRLFFSESVQMLVLIFEDKIEFVELDSLGKAIKVEWSISCSEVRSHSSGSVSVVYKADDKTLWLTPLGPEEKIQKLVSRNDLQKALAFARHYELDEEIIYKAELKNRIQDKSKTNEPGHFQAVRFLSKKITDIEFFRDLLKIVEDKELKNALIEYIAILVEKEGVDEFVSVPLMGLDAMRKELMKIIQTKNFPRLSTLLFPFQNHISAEYQAELLKIIPSKIPSDDLIAIIGMFQKIFEISDSGFCQNLLPKWSSERALDLENEEPAHWPENALRVLCALRKPELAQIDFKFTGKEYSYEESIELLMGNLDALNELKVQYGLKIPLGEYMDPNLRSQWLLNWIDNEIQNRHDETGIKRTFNDVVKPLTYRWAVEIENFLLPFIAAEKNIPLSAKVHILKLIPSEQVRRQQLLELLEPLSHPFPDFLVEFMKTMLPA</sequence>